<sequence>AIAERSVSHPDVVNDMMKQWGVYGQILVIVFCCVSWALITTCKWSSLSHLLRPYSFNQFVFCFRFF</sequence>
<evidence type="ECO:0000313" key="3">
    <source>
        <dbReference type="Proteomes" id="UP001177140"/>
    </source>
</evidence>
<organism evidence="2 3">
    <name type="scientific">Papaver nudicaule</name>
    <name type="common">Iceland poppy</name>
    <dbReference type="NCBI Taxonomy" id="74823"/>
    <lineage>
        <taxon>Eukaryota</taxon>
        <taxon>Viridiplantae</taxon>
        <taxon>Streptophyta</taxon>
        <taxon>Embryophyta</taxon>
        <taxon>Tracheophyta</taxon>
        <taxon>Spermatophyta</taxon>
        <taxon>Magnoliopsida</taxon>
        <taxon>Ranunculales</taxon>
        <taxon>Papaveraceae</taxon>
        <taxon>Papaveroideae</taxon>
        <taxon>Papaver</taxon>
    </lineage>
</organism>
<gene>
    <name evidence="2" type="ORF">MKW94_025670</name>
</gene>
<reference evidence="2" key="1">
    <citation type="submission" date="2022-03" db="EMBL/GenBank/DDBJ databases">
        <title>A functionally conserved STORR gene fusion in Papaver species that diverged 16.8 million years ago.</title>
        <authorList>
            <person name="Catania T."/>
        </authorList>
    </citation>
    <scope>NUCLEOTIDE SEQUENCE</scope>
    <source>
        <strain evidence="2">S-191538</strain>
    </source>
</reference>
<dbReference type="EMBL" id="JAJJMA010305338">
    <property type="protein sequence ID" value="MCL7048520.1"/>
    <property type="molecule type" value="Genomic_DNA"/>
</dbReference>
<keyword evidence="1" id="KW-0812">Transmembrane</keyword>
<keyword evidence="1" id="KW-1133">Transmembrane helix</keyword>
<evidence type="ECO:0000256" key="1">
    <source>
        <dbReference type="SAM" id="Phobius"/>
    </source>
</evidence>
<accession>A0AA41VWG6</accession>
<evidence type="ECO:0000313" key="2">
    <source>
        <dbReference type="EMBL" id="MCL7048520.1"/>
    </source>
</evidence>
<feature type="non-terminal residue" evidence="2">
    <location>
        <position position="1"/>
    </location>
</feature>
<feature type="transmembrane region" description="Helical" evidence="1">
    <location>
        <begin position="20"/>
        <end position="39"/>
    </location>
</feature>
<keyword evidence="3" id="KW-1185">Reference proteome</keyword>
<comment type="caution">
    <text evidence="2">The sequence shown here is derived from an EMBL/GenBank/DDBJ whole genome shotgun (WGS) entry which is preliminary data.</text>
</comment>
<protein>
    <submittedName>
        <fullName evidence="2">Uncharacterized protein</fullName>
    </submittedName>
</protein>
<name>A0AA41VWG6_PAPNU</name>
<keyword evidence="1" id="KW-0472">Membrane</keyword>
<dbReference type="AlphaFoldDB" id="A0AA41VWG6"/>
<proteinExistence type="predicted"/>
<dbReference type="Proteomes" id="UP001177140">
    <property type="component" value="Unassembled WGS sequence"/>
</dbReference>